<comment type="caution">
    <text evidence="8">The sequence shown here is derived from an EMBL/GenBank/DDBJ whole genome shotgun (WGS) entry which is preliminary data.</text>
</comment>
<keyword evidence="5" id="KW-0539">Nucleus</keyword>
<feature type="domain" description="Xylanolytic transcriptional activator regulatory" evidence="7">
    <location>
        <begin position="1"/>
        <end position="121"/>
    </location>
</feature>
<evidence type="ECO:0000313" key="9">
    <source>
        <dbReference type="Proteomes" id="UP001600888"/>
    </source>
</evidence>
<dbReference type="Proteomes" id="UP001600888">
    <property type="component" value="Unassembled WGS sequence"/>
</dbReference>
<evidence type="ECO:0000313" key="8">
    <source>
        <dbReference type="EMBL" id="KAL2276506.1"/>
    </source>
</evidence>
<proteinExistence type="predicted"/>
<comment type="subcellular location">
    <subcellularLocation>
        <location evidence="1">Nucleus</location>
    </subcellularLocation>
</comment>
<evidence type="ECO:0000256" key="5">
    <source>
        <dbReference type="ARBA" id="ARBA00023242"/>
    </source>
</evidence>
<evidence type="ECO:0000256" key="1">
    <source>
        <dbReference type="ARBA" id="ARBA00004123"/>
    </source>
</evidence>
<keyword evidence="2" id="KW-0805">Transcription regulation</keyword>
<feature type="compositionally biased region" description="Basic and acidic residues" evidence="6">
    <location>
        <begin position="274"/>
        <end position="283"/>
    </location>
</feature>
<dbReference type="CDD" id="cd12148">
    <property type="entry name" value="fungal_TF_MHR"/>
    <property type="match status" value="1"/>
</dbReference>
<feature type="region of interest" description="Disordered" evidence="6">
    <location>
        <begin position="274"/>
        <end position="294"/>
    </location>
</feature>
<keyword evidence="4" id="KW-0804">Transcription</keyword>
<dbReference type="PANTHER" id="PTHR47540">
    <property type="entry name" value="THIAMINE REPRESSIBLE GENES REGULATORY PROTEIN THI5"/>
    <property type="match status" value="1"/>
</dbReference>
<accession>A0ABR4E295</accession>
<keyword evidence="3" id="KW-0238">DNA-binding</keyword>
<dbReference type="Pfam" id="PF04082">
    <property type="entry name" value="Fungal_trans"/>
    <property type="match status" value="1"/>
</dbReference>
<evidence type="ECO:0000259" key="7">
    <source>
        <dbReference type="Pfam" id="PF04082"/>
    </source>
</evidence>
<gene>
    <name evidence="8" type="ORF">FJTKL_00820</name>
</gene>
<reference evidence="8 9" key="1">
    <citation type="submission" date="2024-03" db="EMBL/GenBank/DDBJ databases">
        <title>A high-quality draft genome sequence of Diaporthe vaccinii, a causative agent of upright dieback and viscid rot disease in cranberry plants.</title>
        <authorList>
            <person name="Sarrasin M."/>
            <person name="Lang B.F."/>
            <person name="Burger G."/>
        </authorList>
    </citation>
    <scope>NUCLEOTIDE SEQUENCE [LARGE SCALE GENOMIC DNA]</scope>
    <source>
        <strain evidence="8 9">IS7</strain>
    </source>
</reference>
<evidence type="ECO:0000256" key="4">
    <source>
        <dbReference type="ARBA" id="ARBA00023163"/>
    </source>
</evidence>
<sequence>MGLHLKVPPTDLPDLAGREHRNRVWWTAYTFDRMWLANLGFPPAISDNEMKLDLPSNPQHEQIDTADFPDRSYFVATITLAKLTSRTMNAIYGYDAQAKSLSERVQSAFRDLRPWMDELPESLKVDGTAQSKSDSRACSLQLLFNQLLILATRPILLHVLRTRLLQPQPEPDIPESALALSDSCVTCARHSYGLLTDNWTNGSLMVFDYFDTQYMFSTATILAISALWERDACSMDRDRLECVAQFLLQLKLNGNLAAAELHQHVNASMPLLEARESESKNQERPQAMPDVVGDPSFGVTSAPGYSNPRAATELTLTEPLFQDLLAQPATDLQFIDQASFMDVDPSLYWSNPGI</sequence>
<dbReference type="InterPro" id="IPR051711">
    <property type="entry name" value="Stress_Response_Reg"/>
</dbReference>
<protein>
    <recommendedName>
        <fullName evidence="7">Xylanolytic transcriptional activator regulatory domain-containing protein</fullName>
    </recommendedName>
</protein>
<name>A0ABR4E295_9PEZI</name>
<dbReference type="EMBL" id="JBAWTH010000112">
    <property type="protein sequence ID" value="KAL2276506.1"/>
    <property type="molecule type" value="Genomic_DNA"/>
</dbReference>
<evidence type="ECO:0000256" key="6">
    <source>
        <dbReference type="SAM" id="MobiDB-lite"/>
    </source>
</evidence>
<dbReference type="PANTHER" id="PTHR47540:SF6">
    <property type="entry name" value="ZN(II)2CYS6 TRANSCRIPTION FACTOR (EUROFUNG)"/>
    <property type="match status" value="1"/>
</dbReference>
<dbReference type="InterPro" id="IPR007219">
    <property type="entry name" value="XnlR_reg_dom"/>
</dbReference>
<keyword evidence="9" id="KW-1185">Reference proteome</keyword>
<evidence type="ECO:0000256" key="2">
    <source>
        <dbReference type="ARBA" id="ARBA00023015"/>
    </source>
</evidence>
<evidence type="ECO:0000256" key="3">
    <source>
        <dbReference type="ARBA" id="ARBA00023125"/>
    </source>
</evidence>
<organism evidence="8 9">
    <name type="scientific">Diaporthe vaccinii</name>
    <dbReference type="NCBI Taxonomy" id="105482"/>
    <lineage>
        <taxon>Eukaryota</taxon>
        <taxon>Fungi</taxon>
        <taxon>Dikarya</taxon>
        <taxon>Ascomycota</taxon>
        <taxon>Pezizomycotina</taxon>
        <taxon>Sordariomycetes</taxon>
        <taxon>Sordariomycetidae</taxon>
        <taxon>Diaporthales</taxon>
        <taxon>Diaporthaceae</taxon>
        <taxon>Diaporthe</taxon>
        <taxon>Diaporthe eres species complex</taxon>
    </lineage>
</organism>